<dbReference type="EMBL" id="FNKK01000002">
    <property type="protein sequence ID" value="SDR26417.1"/>
    <property type="molecule type" value="Genomic_DNA"/>
</dbReference>
<sequence>MERARMTQLPRITGDERVDRALAGLADLERAPVSAHVAAFEGLYASLEGVLAAAEEPGERGQDGTAHPSRPEREPEAR</sequence>
<feature type="compositionally biased region" description="Basic and acidic residues" evidence="1">
    <location>
        <begin position="69"/>
        <end position="78"/>
    </location>
</feature>
<feature type="region of interest" description="Disordered" evidence="1">
    <location>
        <begin position="54"/>
        <end position="78"/>
    </location>
</feature>
<evidence type="ECO:0000313" key="3">
    <source>
        <dbReference type="Proteomes" id="UP000217103"/>
    </source>
</evidence>
<reference evidence="2 3" key="1">
    <citation type="submission" date="2016-10" db="EMBL/GenBank/DDBJ databases">
        <authorList>
            <person name="de Groot N.N."/>
        </authorList>
    </citation>
    <scope>NUCLEOTIDE SEQUENCE [LARGE SCALE GENOMIC DNA]</scope>
    <source>
        <strain evidence="2 3">DSM 43794</strain>
    </source>
</reference>
<proteinExistence type="predicted"/>
<dbReference type="STRING" id="35622.SAMN04489764_4583"/>
<dbReference type="OrthoDB" id="5198721at2"/>
<protein>
    <submittedName>
        <fullName evidence="2">Uncharacterized protein</fullName>
    </submittedName>
</protein>
<evidence type="ECO:0000313" key="2">
    <source>
        <dbReference type="EMBL" id="SDR26417.1"/>
    </source>
</evidence>
<evidence type="ECO:0000256" key="1">
    <source>
        <dbReference type="SAM" id="MobiDB-lite"/>
    </source>
</evidence>
<organism evidence="2 3">
    <name type="scientific">Thermostaphylospora chromogena</name>
    <dbReference type="NCBI Taxonomy" id="35622"/>
    <lineage>
        <taxon>Bacteria</taxon>
        <taxon>Bacillati</taxon>
        <taxon>Actinomycetota</taxon>
        <taxon>Actinomycetes</taxon>
        <taxon>Streptosporangiales</taxon>
        <taxon>Thermomonosporaceae</taxon>
        <taxon>Thermostaphylospora</taxon>
    </lineage>
</organism>
<dbReference type="AlphaFoldDB" id="A0A1H1HLW0"/>
<dbReference type="Proteomes" id="UP000217103">
    <property type="component" value="Unassembled WGS sequence"/>
</dbReference>
<accession>A0A1H1HLW0</accession>
<keyword evidence="3" id="KW-1185">Reference proteome</keyword>
<gene>
    <name evidence="2" type="ORF">SAMN04489764_4583</name>
</gene>
<name>A0A1H1HLW0_9ACTN</name>